<evidence type="ECO:0000256" key="1">
    <source>
        <dbReference type="ARBA" id="ARBA00004952"/>
    </source>
</evidence>
<accession>A0A2M6XTK2</accession>
<comment type="pathway">
    <text evidence="1 9">Cofactor biosynthesis; NAD(+) biosynthesis; nicotinate D-ribonucleotide from nicotinate: step 1/1.</text>
</comment>
<feature type="domain" description="Nicotinate phosphoribosyltransferase C-terminal" evidence="11">
    <location>
        <begin position="397"/>
        <end position="453"/>
    </location>
</feature>
<dbReference type="InterPro" id="IPR006405">
    <property type="entry name" value="Nic_PRibTrfase_pncB"/>
</dbReference>
<comment type="PTM">
    <text evidence="9">Transiently phosphorylated on a His residue during the reaction cycle. Phosphorylation strongly increases the affinity for substrates and increases the rate of nicotinate D-ribonucleotide production. Dephosphorylation regenerates the low-affinity form of the enzyme, leading to product release.</text>
</comment>
<evidence type="ECO:0000256" key="9">
    <source>
        <dbReference type="RuleBase" id="RU365100"/>
    </source>
</evidence>
<evidence type="ECO:0000256" key="2">
    <source>
        <dbReference type="ARBA" id="ARBA00010897"/>
    </source>
</evidence>
<dbReference type="Pfam" id="PF17767">
    <property type="entry name" value="NAPRTase_N"/>
    <property type="match status" value="1"/>
</dbReference>
<dbReference type="GO" id="GO:0034355">
    <property type="term" value="P:NAD+ biosynthetic process via the salvage pathway"/>
    <property type="evidence" value="ECO:0007669"/>
    <property type="project" value="TreeGrafter"/>
</dbReference>
<keyword evidence="5 9" id="KW-0436">Ligase</keyword>
<evidence type="ECO:0000256" key="6">
    <source>
        <dbReference type="ARBA" id="ARBA00022642"/>
    </source>
</evidence>
<dbReference type="Pfam" id="PF17956">
    <property type="entry name" value="NAPRTase_C"/>
    <property type="match status" value="1"/>
</dbReference>
<evidence type="ECO:0000259" key="11">
    <source>
        <dbReference type="Pfam" id="PF17956"/>
    </source>
</evidence>
<reference evidence="13" key="1">
    <citation type="submission" date="2017-09" db="EMBL/GenBank/DDBJ databases">
        <title>Depth-based differentiation of microbial function through sediment-hosted aquifers and enrichment of novel symbionts in the deep terrestrial subsurface.</title>
        <authorList>
            <person name="Probst A.J."/>
            <person name="Ladd B."/>
            <person name="Jarett J.K."/>
            <person name="Geller-Mcgrath D.E."/>
            <person name="Sieber C.M.K."/>
            <person name="Emerson J.B."/>
            <person name="Anantharaman K."/>
            <person name="Thomas B.C."/>
            <person name="Malmstrom R."/>
            <person name="Stieglmeier M."/>
            <person name="Klingl A."/>
            <person name="Woyke T."/>
            <person name="Ryan C.M."/>
            <person name="Banfield J.F."/>
        </authorList>
    </citation>
    <scope>NUCLEOTIDE SEQUENCE [LARGE SCALE GENOMIC DNA]</scope>
</reference>
<comment type="caution">
    <text evidence="12">The sequence shown here is derived from an EMBL/GenBank/DDBJ whole genome shotgun (WGS) entry which is preliminary data.</text>
</comment>
<comment type="function">
    <text evidence="9">Catalyzes the first step in the biosynthesis of NAD from nicotinic acid, the ATP-dependent synthesis of beta-nicotinate D-ribonucleotide from nicotinate and 5-phospho-D-ribose 1-phosphate.</text>
</comment>
<dbReference type="NCBIfam" id="TIGR01513">
    <property type="entry name" value="NAPRTase_put"/>
    <property type="match status" value="1"/>
</dbReference>
<dbReference type="Gene3D" id="3.20.140.10">
    <property type="entry name" value="nicotinate phosphoribosyltransferase"/>
    <property type="match status" value="3"/>
</dbReference>
<dbReference type="InterPro" id="IPR036068">
    <property type="entry name" value="Nicotinate_pribotase-like_C"/>
</dbReference>
<dbReference type="PANTHER" id="PTHR11098:SF1">
    <property type="entry name" value="NICOTINATE PHOSPHORIBOSYLTRANSFERASE"/>
    <property type="match status" value="1"/>
</dbReference>
<dbReference type="Proteomes" id="UP000230586">
    <property type="component" value="Unassembled WGS sequence"/>
</dbReference>
<evidence type="ECO:0000256" key="8">
    <source>
        <dbReference type="ARBA" id="ARBA00048668"/>
    </source>
</evidence>
<dbReference type="GO" id="GO:0004516">
    <property type="term" value="F:nicotinate phosphoribosyltransferase activity"/>
    <property type="evidence" value="ECO:0007669"/>
    <property type="project" value="UniProtKB-UniRule"/>
</dbReference>
<evidence type="ECO:0000313" key="12">
    <source>
        <dbReference type="EMBL" id="PIU10978.1"/>
    </source>
</evidence>
<evidence type="ECO:0000259" key="10">
    <source>
        <dbReference type="Pfam" id="PF17767"/>
    </source>
</evidence>
<dbReference type="PIRSF" id="PIRSF000484">
    <property type="entry name" value="NAPRT"/>
    <property type="match status" value="1"/>
</dbReference>
<dbReference type="PANTHER" id="PTHR11098">
    <property type="entry name" value="NICOTINATE PHOSPHORIBOSYLTRANSFERASE"/>
    <property type="match status" value="1"/>
</dbReference>
<evidence type="ECO:0000313" key="13">
    <source>
        <dbReference type="Proteomes" id="UP000230586"/>
    </source>
</evidence>
<dbReference type="GO" id="GO:0005829">
    <property type="term" value="C:cytosol"/>
    <property type="evidence" value="ECO:0007669"/>
    <property type="project" value="TreeGrafter"/>
</dbReference>
<dbReference type="SUPFAM" id="SSF54675">
    <property type="entry name" value="Nicotinate/Quinolinate PRTase N-terminal domain-like"/>
    <property type="match status" value="1"/>
</dbReference>
<organism evidence="12 13">
    <name type="scientific">Candidatus Kuenenbacteria bacterium CG08_land_8_20_14_0_20_37_23</name>
    <dbReference type="NCBI Taxonomy" id="1974617"/>
    <lineage>
        <taxon>Bacteria</taxon>
        <taxon>Candidatus Kueneniibacteriota</taxon>
    </lineage>
</organism>
<name>A0A2M6XTK2_9BACT</name>
<keyword evidence="4" id="KW-0597">Phosphoprotein</keyword>
<dbReference type="InterPro" id="IPR040727">
    <property type="entry name" value="NAPRTase_N"/>
</dbReference>
<evidence type="ECO:0000256" key="3">
    <source>
        <dbReference type="ARBA" id="ARBA00013236"/>
    </source>
</evidence>
<comment type="similarity">
    <text evidence="2 9">Belongs to the NAPRTase family.</text>
</comment>
<feature type="domain" description="Nicotinate phosphoribosyltransferase N-terminal" evidence="10">
    <location>
        <begin position="27"/>
        <end position="135"/>
    </location>
</feature>
<keyword evidence="12" id="KW-0328">Glycosyltransferase</keyword>
<dbReference type="SUPFAM" id="SSF51690">
    <property type="entry name" value="Nicotinate/Quinolinate PRTase C-terminal domain-like"/>
    <property type="match status" value="1"/>
</dbReference>
<evidence type="ECO:0000256" key="7">
    <source>
        <dbReference type="ARBA" id="ARBA00022679"/>
    </source>
</evidence>
<evidence type="ECO:0000256" key="5">
    <source>
        <dbReference type="ARBA" id="ARBA00022598"/>
    </source>
</evidence>
<dbReference type="InterPro" id="IPR007229">
    <property type="entry name" value="Nic_PRibTrfase-Fam"/>
</dbReference>
<dbReference type="AlphaFoldDB" id="A0A2M6XTK2"/>
<keyword evidence="7 9" id="KW-0808">Transferase</keyword>
<dbReference type="Gene3D" id="3.20.20.70">
    <property type="entry name" value="Aldolase class I"/>
    <property type="match status" value="1"/>
</dbReference>
<gene>
    <name evidence="12" type="primary">pncB</name>
    <name evidence="12" type="ORF">COT27_00340</name>
</gene>
<dbReference type="InterPro" id="IPR041619">
    <property type="entry name" value="NAPRTase_C"/>
</dbReference>
<sequence>MKKISTIPTSHFFGKNDLHLFDLKNIFTACSLWLENGMENYIVTYDLFVRDMPKHRNFLIFGGLEEIVMDLKNWKYSKGEIDFLKKSGLATPKLVNYLKKFKFKCDVRAMPEGTIFFQKEPVIRITGPICDGNLLTNFLCTAVFGNTAYMSKIIRSRIAVGNKKYITGSGMRINSFEAGMKVCRSAYAVAASSNYPAFCQKFKVSINPASINAYHAIIKSFPSEKEAFMAAARLFPNNARVMVDTYDFKKGIKNVIAVSAELTKENNEIVEINIDSGDLYGRSVYARKQFDKHGLQHIKILAYSNLDEYKILALEKRKAPIDTYVTQTEVCTLADSPKIEVVYKLAEVKNGSQIRPVAKLTKGKESYPGKKQVYRNFINHNFAYDVLGLENEKRGLPLLKKIFDHGKLVHNLPNLFEISKYVDSQLAHLPKKYLAIDREYKYPVKISPKLEKLINKTKKQIQRAYLKT</sequence>
<evidence type="ECO:0000256" key="4">
    <source>
        <dbReference type="ARBA" id="ARBA00022553"/>
    </source>
</evidence>
<proteinExistence type="inferred from homology"/>
<comment type="catalytic activity">
    <reaction evidence="8 9">
        <text>5-phospho-alpha-D-ribose 1-diphosphate + nicotinate + ATP + H2O = nicotinate beta-D-ribonucleotide + ADP + phosphate + diphosphate</text>
        <dbReference type="Rhea" id="RHEA:36163"/>
        <dbReference type="ChEBI" id="CHEBI:15377"/>
        <dbReference type="ChEBI" id="CHEBI:30616"/>
        <dbReference type="ChEBI" id="CHEBI:32544"/>
        <dbReference type="ChEBI" id="CHEBI:33019"/>
        <dbReference type="ChEBI" id="CHEBI:43474"/>
        <dbReference type="ChEBI" id="CHEBI:57502"/>
        <dbReference type="ChEBI" id="CHEBI:58017"/>
        <dbReference type="ChEBI" id="CHEBI:456216"/>
        <dbReference type="EC" id="6.3.4.21"/>
    </reaction>
</comment>
<dbReference type="GO" id="GO:0016757">
    <property type="term" value="F:glycosyltransferase activity"/>
    <property type="evidence" value="ECO:0007669"/>
    <property type="project" value="UniProtKB-KW"/>
</dbReference>
<dbReference type="UniPathway" id="UPA00253">
    <property type="reaction ID" value="UER00457"/>
</dbReference>
<keyword evidence="6 9" id="KW-0662">Pyridine nucleotide biosynthesis</keyword>
<dbReference type="InterPro" id="IPR013785">
    <property type="entry name" value="Aldolase_TIM"/>
</dbReference>
<protein>
    <recommendedName>
        <fullName evidence="3 9">Nicotinate phosphoribosyltransferase</fullName>
        <ecNumber evidence="3 9">6.3.4.21</ecNumber>
    </recommendedName>
</protein>
<dbReference type="EMBL" id="PEXX01000005">
    <property type="protein sequence ID" value="PIU10978.1"/>
    <property type="molecule type" value="Genomic_DNA"/>
</dbReference>
<dbReference type="EC" id="6.3.4.21" evidence="3 9"/>